<proteinExistence type="predicted"/>
<reference evidence="1 2" key="1">
    <citation type="submission" date="2023-07" db="EMBL/GenBank/DDBJ databases">
        <title>Genomic Encyclopedia of Type Strains, Phase IV (KMG-IV): sequencing the most valuable type-strain genomes for metagenomic binning, comparative biology and taxonomic classification.</title>
        <authorList>
            <person name="Goeker M."/>
        </authorList>
    </citation>
    <scope>NUCLEOTIDE SEQUENCE [LARGE SCALE GENOMIC DNA]</scope>
    <source>
        <strain evidence="1 2">DSM 23494</strain>
    </source>
</reference>
<keyword evidence="2" id="KW-1185">Reference proteome</keyword>
<sequence>MKISLETEPFQSETSKEVQISGEYDAYLTKGN</sequence>
<dbReference type="EMBL" id="JAUSUB010000001">
    <property type="protein sequence ID" value="MDQ0268242.1"/>
    <property type="molecule type" value="Genomic_DNA"/>
</dbReference>
<dbReference type="Proteomes" id="UP001238088">
    <property type="component" value="Unassembled WGS sequence"/>
</dbReference>
<protein>
    <submittedName>
        <fullName evidence="1">Uncharacterized protein</fullName>
    </submittedName>
</protein>
<organism evidence="1 2">
    <name type="scientific">Cytobacillus purgationiresistens</name>
    <dbReference type="NCBI Taxonomy" id="863449"/>
    <lineage>
        <taxon>Bacteria</taxon>
        <taxon>Bacillati</taxon>
        <taxon>Bacillota</taxon>
        <taxon>Bacilli</taxon>
        <taxon>Bacillales</taxon>
        <taxon>Bacillaceae</taxon>
        <taxon>Cytobacillus</taxon>
    </lineage>
</organism>
<accession>A0ABU0AAG4</accession>
<comment type="caution">
    <text evidence="1">The sequence shown here is derived from an EMBL/GenBank/DDBJ whole genome shotgun (WGS) entry which is preliminary data.</text>
</comment>
<name>A0ABU0AAG4_9BACI</name>
<evidence type="ECO:0000313" key="1">
    <source>
        <dbReference type="EMBL" id="MDQ0268242.1"/>
    </source>
</evidence>
<gene>
    <name evidence="1" type="ORF">J2S17_000111</name>
</gene>
<evidence type="ECO:0000313" key="2">
    <source>
        <dbReference type="Proteomes" id="UP001238088"/>
    </source>
</evidence>